<accession>A0A5B0VI67</accession>
<dbReference type="RefSeq" id="WP_149600349.1">
    <property type="nucleotide sequence ID" value="NZ_VTUU01000004.1"/>
</dbReference>
<dbReference type="Gene3D" id="3.40.50.300">
    <property type="entry name" value="P-loop containing nucleotide triphosphate hydrolases"/>
    <property type="match status" value="1"/>
</dbReference>
<dbReference type="Proteomes" id="UP000323161">
    <property type="component" value="Unassembled WGS sequence"/>
</dbReference>
<organism evidence="1 2">
    <name type="scientific">Marinobacter salinexigens</name>
    <dbReference type="NCBI Taxonomy" id="2919747"/>
    <lineage>
        <taxon>Bacteria</taxon>
        <taxon>Pseudomonadati</taxon>
        <taxon>Pseudomonadota</taxon>
        <taxon>Gammaproteobacteria</taxon>
        <taxon>Pseudomonadales</taxon>
        <taxon>Marinobacteraceae</taxon>
        <taxon>Marinobacter</taxon>
    </lineage>
</organism>
<sequence length="62" mass="7001">MQQQFPEEDFVISTISSYKGLQSPFVFLVDMESGDFASREDLWYVSATRATVGLQAFAKNES</sequence>
<dbReference type="InterPro" id="IPR027417">
    <property type="entry name" value="P-loop_NTPase"/>
</dbReference>
<evidence type="ECO:0000313" key="1">
    <source>
        <dbReference type="EMBL" id="KAA1173953.1"/>
    </source>
</evidence>
<proteinExistence type="predicted"/>
<name>A0A5B0VI67_9GAMM</name>
<evidence type="ECO:0000313" key="2">
    <source>
        <dbReference type="Proteomes" id="UP000323161"/>
    </source>
</evidence>
<protein>
    <submittedName>
        <fullName evidence="1">Uncharacterized protein</fullName>
    </submittedName>
</protein>
<dbReference type="AlphaFoldDB" id="A0A5B0VI67"/>
<comment type="caution">
    <text evidence="1">The sequence shown here is derived from an EMBL/GenBank/DDBJ whole genome shotgun (WGS) entry which is preliminary data.</text>
</comment>
<gene>
    <name evidence="1" type="ORF">FWJ25_11135</name>
</gene>
<keyword evidence="2" id="KW-1185">Reference proteome</keyword>
<dbReference type="SUPFAM" id="SSF52540">
    <property type="entry name" value="P-loop containing nucleoside triphosphate hydrolases"/>
    <property type="match status" value="1"/>
</dbReference>
<dbReference type="EMBL" id="VTUU01000004">
    <property type="protein sequence ID" value="KAA1173953.1"/>
    <property type="molecule type" value="Genomic_DNA"/>
</dbReference>
<reference evidence="1 2" key="1">
    <citation type="submission" date="2019-08" db="EMBL/GenBank/DDBJ databases">
        <title>Marinobacter ZYF650 sp. nov., a marine bacterium isolated from seawater of the Mariana trench.</title>
        <authorList>
            <person name="Ahmad W."/>
        </authorList>
    </citation>
    <scope>NUCLEOTIDE SEQUENCE [LARGE SCALE GENOMIC DNA]</scope>
    <source>
        <strain evidence="1 2">ZYF650</strain>
    </source>
</reference>